<name>A0A6M2DW02_XENCH</name>
<dbReference type="AlphaFoldDB" id="A0A6M2DW02"/>
<protein>
    <submittedName>
        <fullName evidence="1">Putative secreted protein</fullName>
    </submittedName>
</protein>
<accession>A0A6M2DW02</accession>
<reference evidence="1" key="1">
    <citation type="submission" date="2020-03" db="EMBL/GenBank/DDBJ databases">
        <title>Transcriptomic Profiling of the Digestive Tract of the Rat Flea, Xenopsylla cheopis, Following Blood Feeding and Infection with Yersinia pestis.</title>
        <authorList>
            <person name="Bland D.M."/>
            <person name="Martens C.A."/>
            <person name="Virtaneva K."/>
            <person name="Kanakabandi K."/>
            <person name="Long D."/>
            <person name="Rosenke R."/>
            <person name="Saturday G.A."/>
            <person name="Hoyt F.H."/>
            <person name="Bruno D.P."/>
            <person name="Ribeiro J.M.C."/>
            <person name="Hinnebusch J."/>
        </authorList>
    </citation>
    <scope>NUCLEOTIDE SEQUENCE</scope>
</reference>
<evidence type="ECO:0000313" key="1">
    <source>
        <dbReference type="EMBL" id="NOV50303.1"/>
    </source>
</evidence>
<organism evidence="1">
    <name type="scientific">Xenopsylla cheopis</name>
    <name type="common">Oriental rat flea</name>
    <name type="synonym">Pulex cheopis</name>
    <dbReference type="NCBI Taxonomy" id="163159"/>
    <lineage>
        <taxon>Eukaryota</taxon>
        <taxon>Metazoa</taxon>
        <taxon>Ecdysozoa</taxon>
        <taxon>Arthropoda</taxon>
        <taxon>Hexapoda</taxon>
        <taxon>Insecta</taxon>
        <taxon>Pterygota</taxon>
        <taxon>Neoptera</taxon>
        <taxon>Endopterygota</taxon>
        <taxon>Siphonaptera</taxon>
        <taxon>Pulicidae</taxon>
        <taxon>Xenopsyllinae</taxon>
        <taxon>Xenopsylla</taxon>
    </lineage>
</organism>
<proteinExistence type="predicted"/>
<dbReference type="EMBL" id="GIIL01006577">
    <property type="protein sequence ID" value="NOV50303.1"/>
    <property type="molecule type" value="Transcribed_RNA"/>
</dbReference>
<sequence>MSFNIFCTYLHICICTIYILSLFMQLMAMSVTCSAARFRERYLTYVTASSGVVTAKRILYDHTCVRSVGSDERGRQSSCPNGCGTIE</sequence>